<proteinExistence type="predicted"/>
<dbReference type="InterPro" id="IPR029056">
    <property type="entry name" value="Ribokinase-like"/>
</dbReference>
<gene>
    <name evidence="4" type="ORF">COV49_01600</name>
</gene>
<organism evidence="4 5">
    <name type="scientific">Candidatus Falkowbacteria bacterium CG11_big_fil_rev_8_21_14_0_20_39_10</name>
    <dbReference type="NCBI Taxonomy" id="1974570"/>
    <lineage>
        <taxon>Bacteria</taxon>
        <taxon>Candidatus Falkowiibacteriota</taxon>
    </lineage>
</organism>
<dbReference type="Gene3D" id="3.40.1190.20">
    <property type="match status" value="1"/>
</dbReference>
<keyword evidence="2" id="KW-0418">Kinase</keyword>
<dbReference type="Proteomes" id="UP000230869">
    <property type="component" value="Unassembled WGS sequence"/>
</dbReference>
<evidence type="ECO:0000256" key="1">
    <source>
        <dbReference type="ARBA" id="ARBA00022679"/>
    </source>
</evidence>
<dbReference type="AlphaFoldDB" id="A0A2M6K9U7"/>
<comment type="caution">
    <text evidence="4">The sequence shown here is derived from an EMBL/GenBank/DDBJ whole genome shotgun (WGS) entry which is preliminary data.</text>
</comment>
<dbReference type="PANTHER" id="PTHR10584:SF166">
    <property type="entry name" value="RIBOKINASE"/>
    <property type="match status" value="1"/>
</dbReference>
<accession>A0A2M6K9U7</accession>
<protein>
    <recommendedName>
        <fullName evidence="3">Carbohydrate kinase PfkB domain-containing protein</fullName>
    </recommendedName>
</protein>
<dbReference type="GO" id="GO:0016301">
    <property type="term" value="F:kinase activity"/>
    <property type="evidence" value="ECO:0007669"/>
    <property type="project" value="UniProtKB-KW"/>
</dbReference>
<dbReference type="EMBL" id="PCWW01000027">
    <property type="protein sequence ID" value="PIR13629.1"/>
    <property type="molecule type" value="Genomic_DNA"/>
</dbReference>
<keyword evidence="1" id="KW-0808">Transferase</keyword>
<dbReference type="PANTHER" id="PTHR10584">
    <property type="entry name" value="SUGAR KINASE"/>
    <property type="match status" value="1"/>
</dbReference>
<evidence type="ECO:0000256" key="2">
    <source>
        <dbReference type="ARBA" id="ARBA00022777"/>
    </source>
</evidence>
<reference evidence="4 5" key="1">
    <citation type="submission" date="2017-09" db="EMBL/GenBank/DDBJ databases">
        <title>Depth-based differentiation of microbial function through sediment-hosted aquifers and enrichment of novel symbionts in the deep terrestrial subsurface.</title>
        <authorList>
            <person name="Probst A.J."/>
            <person name="Ladd B."/>
            <person name="Jarett J.K."/>
            <person name="Geller-Mcgrath D.E."/>
            <person name="Sieber C.M."/>
            <person name="Emerson J.B."/>
            <person name="Anantharaman K."/>
            <person name="Thomas B.C."/>
            <person name="Malmstrom R."/>
            <person name="Stieglmeier M."/>
            <person name="Klingl A."/>
            <person name="Woyke T."/>
            <person name="Ryan C.M."/>
            <person name="Banfield J.F."/>
        </authorList>
    </citation>
    <scope>NUCLEOTIDE SEQUENCE [LARGE SCALE GENOMIC DNA]</scope>
    <source>
        <strain evidence="4">CG11_big_fil_rev_8_21_14_0_20_39_10</strain>
    </source>
</reference>
<feature type="domain" description="Carbohydrate kinase PfkB" evidence="3">
    <location>
        <begin position="44"/>
        <end position="318"/>
    </location>
</feature>
<evidence type="ECO:0000259" key="3">
    <source>
        <dbReference type="Pfam" id="PF00294"/>
    </source>
</evidence>
<dbReference type="SUPFAM" id="SSF53613">
    <property type="entry name" value="Ribokinase-like"/>
    <property type="match status" value="1"/>
</dbReference>
<dbReference type="Pfam" id="PF00294">
    <property type="entry name" value="PfkB"/>
    <property type="match status" value="1"/>
</dbReference>
<sequence>MKYDFITIGGATEDITFFTREGILIDNKKDILRQKLLAFEYGAKMKIDKSYSTFGGGAANAAVNLAGLGFKTVALVAIGEDQRGERVLENLEKRKVDIRMVQKIKNHETGFSFILINPEKIVFSNRAANEELRIRSQELKNLKRAEWAFITSLSGKWEEVLRKVFSVKDLKIAWNPGHVQLKAGTRRIGRFLRKTKVLFVNKDEAIELVISRANNKNKGFKYLNNTRNLFMEIKKMGPEITVITDGEKGADAYDGINFYHQGILKERKRMDVTGVGDAFNSSFLAGLKIYHGDIQKAMHLGVKVTSSVIGQQGAQNGLLKRGEL</sequence>
<evidence type="ECO:0000313" key="4">
    <source>
        <dbReference type="EMBL" id="PIR13629.1"/>
    </source>
</evidence>
<name>A0A2M6K9U7_9BACT</name>
<dbReference type="InterPro" id="IPR011611">
    <property type="entry name" value="PfkB_dom"/>
</dbReference>
<evidence type="ECO:0000313" key="5">
    <source>
        <dbReference type="Proteomes" id="UP000230869"/>
    </source>
</evidence>